<dbReference type="GO" id="GO:0003677">
    <property type="term" value="F:DNA binding"/>
    <property type="evidence" value="ECO:0007669"/>
    <property type="project" value="UniProtKB-KW"/>
</dbReference>
<keyword evidence="1" id="KW-0238">DNA-binding</keyword>
<evidence type="ECO:0000313" key="4">
    <source>
        <dbReference type="EMBL" id="PWA72174.1"/>
    </source>
</evidence>
<keyword evidence="2" id="KW-0539">Nucleus</keyword>
<dbReference type="AlphaFoldDB" id="A0A2U1NF85"/>
<comment type="caution">
    <text evidence="4">The sequence shown here is derived from an EMBL/GenBank/DDBJ whole genome shotgun (WGS) entry which is preliminary data.</text>
</comment>
<name>A0A2U1NF85_ARTAN</name>
<evidence type="ECO:0000313" key="5">
    <source>
        <dbReference type="Proteomes" id="UP000245207"/>
    </source>
</evidence>
<evidence type="ECO:0000256" key="2">
    <source>
        <dbReference type="ARBA" id="ARBA00023242"/>
    </source>
</evidence>
<keyword evidence="5" id="KW-1185">Reference proteome</keyword>
<evidence type="ECO:0000256" key="1">
    <source>
        <dbReference type="ARBA" id="ARBA00023125"/>
    </source>
</evidence>
<protein>
    <submittedName>
        <fullName evidence="4">Transposase, MuDR, MULE transposase domain protein</fullName>
    </submittedName>
</protein>
<gene>
    <name evidence="4" type="ORF">CTI12_AA273350</name>
</gene>
<sequence length="539" mass="61654">MVHTDGLIILMGLTLNPIQYTYKNLFSMKLHYGGRFTECPNRKYVEGYDSSGTLYFHYKIPLKGLDKFLKPLVNESDFEGMLEYVPKHKTMYVYVENGNTTIGTVNGQPKTNISFKFGVDGEGDLIDTIKPNVSLTETDLHEVDFESCPSDNENDSARTQGLRKLRKGIKNSFSIGKEFANQQEAKDRIRAYAVEARRNIEFKKNDKLRLRVICKGVVPSVNNKDAFVDKVHSQTDHKSEKGKEVIEHEENDKVECPWLLYISKGDKGKWVVKTFNDEHKCLQSRKIKHCTSTFLSKHITDIITNNPEIPILVVQEQMQKKFHVGLCWIYLGKNDVGGGLIKFSVWDHYQKDNNTLCVIILQPSKKSPGKVPKRIHKAEREKLKCEHLNELFLELAGALVMYVKLLVLPLTKQIHYPDTQQAYMRKLIISLKHPLTASYLLSETRIAITGQSRFHGRCAEKKAHDYQSKVETMDDNLRKSGTSEQDRGGVVSAILETTKSQAKNLESLHEDHARQSASTQIKWYFFSLTYIFGHLSMGT</sequence>
<dbReference type="OrthoDB" id="1746950at2759"/>
<dbReference type="Proteomes" id="UP000245207">
    <property type="component" value="Unassembled WGS sequence"/>
</dbReference>
<dbReference type="EMBL" id="PKPP01002951">
    <property type="protein sequence ID" value="PWA72174.1"/>
    <property type="molecule type" value="Genomic_DNA"/>
</dbReference>
<reference evidence="4 5" key="1">
    <citation type="journal article" date="2018" name="Mol. Plant">
        <title>The genome of Artemisia annua provides insight into the evolution of Asteraceae family and artemisinin biosynthesis.</title>
        <authorList>
            <person name="Shen Q."/>
            <person name="Zhang L."/>
            <person name="Liao Z."/>
            <person name="Wang S."/>
            <person name="Yan T."/>
            <person name="Shi P."/>
            <person name="Liu M."/>
            <person name="Fu X."/>
            <person name="Pan Q."/>
            <person name="Wang Y."/>
            <person name="Lv Z."/>
            <person name="Lu X."/>
            <person name="Zhang F."/>
            <person name="Jiang W."/>
            <person name="Ma Y."/>
            <person name="Chen M."/>
            <person name="Hao X."/>
            <person name="Li L."/>
            <person name="Tang Y."/>
            <person name="Lv G."/>
            <person name="Zhou Y."/>
            <person name="Sun X."/>
            <person name="Brodelius P.E."/>
            <person name="Rose J.K.C."/>
            <person name="Tang K."/>
        </authorList>
    </citation>
    <scope>NUCLEOTIDE SEQUENCE [LARGE SCALE GENOMIC DNA]</scope>
    <source>
        <strain evidence="5">cv. Huhao1</strain>
        <tissue evidence="4">Leaf</tissue>
    </source>
</reference>
<dbReference type="PANTHER" id="PTHR31973">
    <property type="entry name" value="POLYPROTEIN, PUTATIVE-RELATED"/>
    <property type="match status" value="1"/>
</dbReference>
<evidence type="ECO:0000259" key="3">
    <source>
        <dbReference type="Pfam" id="PF23177"/>
    </source>
</evidence>
<accession>A0A2U1NF85</accession>
<organism evidence="4 5">
    <name type="scientific">Artemisia annua</name>
    <name type="common">Sweet wormwood</name>
    <dbReference type="NCBI Taxonomy" id="35608"/>
    <lineage>
        <taxon>Eukaryota</taxon>
        <taxon>Viridiplantae</taxon>
        <taxon>Streptophyta</taxon>
        <taxon>Embryophyta</taxon>
        <taxon>Tracheophyta</taxon>
        <taxon>Spermatophyta</taxon>
        <taxon>Magnoliopsida</taxon>
        <taxon>eudicotyledons</taxon>
        <taxon>Gunneridae</taxon>
        <taxon>Pentapetalae</taxon>
        <taxon>asterids</taxon>
        <taxon>campanulids</taxon>
        <taxon>Asterales</taxon>
        <taxon>Asteraceae</taxon>
        <taxon>Asteroideae</taxon>
        <taxon>Anthemideae</taxon>
        <taxon>Artemisiinae</taxon>
        <taxon>Artemisia</taxon>
    </lineage>
</organism>
<feature type="domain" description="Iron-related transcription factor 3 bHLH" evidence="3">
    <location>
        <begin position="370"/>
        <end position="397"/>
    </location>
</feature>
<dbReference type="InterPro" id="IPR057075">
    <property type="entry name" value="bHLH_IRO3"/>
</dbReference>
<proteinExistence type="predicted"/>
<dbReference type="PANTHER" id="PTHR31973:SF190">
    <property type="entry name" value="MULE TRANSPOSASE DOMAIN-CONTAINING PROTEIN"/>
    <property type="match status" value="1"/>
</dbReference>
<dbReference type="Pfam" id="PF23177">
    <property type="entry name" value="bHLH_IRO3"/>
    <property type="match status" value="1"/>
</dbReference>